<proteinExistence type="predicted"/>
<evidence type="ECO:0000256" key="2">
    <source>
        <dbReference type="ARBA" id="ARBA00023315"/>
    </source>
</evidence>
<keyword evidence="1" id="KW-0808">Transferase</keyword>
<dbReference type="GO" id="GO:0016747">
    <property type="term" value="F:acyltransferase activity, transferring groups other than amino-acyl groups"/>
    <property type="evidence" value="ECO:0007669"/>
    <property type="project" value="InterPro"/>
</dbReference>
<protein>
    <recommendedName>
        <fullName evidence="3">N-acetyltransferase domain-containing protein</fullName>
    </recommendedName>
</protein>
<dbReference type="PROSITE" id="PS51186">
    <property type="entry name" value="GNAT"/>
    <property type="match status" value="1"/>
</dbReference>
<dbReference type="AlphaFoldDB" id="A0A423XF02"/>
<evidence type="ECO:0000256" key="1">
    <source>
        <dbReference type="ARBA" id="ARBA00022679"/>
    </source>
</evidence>
<sequence>MSSTAVPGLFRIRKARPGDAPAIATLGAAVFTTTFKDSGCTPEQLQKFLSETYTPGAIMREMSDPSKDILVAVDAGPDSPPGPNGEVIVGFTQMTRGSHLQEPCARDLEAPAELQRLYVGTGQHGKGVGRALADAVEDLARGEGFRHVWLGVWEENHRAQRFYANRGFRRIGEHVFDVGGDLQTDEIMFKAL</sequence>
<dbReference type="SUPFAM" id="SSF55729">
    <property type="entry name" value="Acyl-CoA N-acyltransferases (Nat)"/>
    <property type="match status" value="1"/>
</dbReference>
<dbReference type="InParanoid" id="A0A423XF02"/>
<dbReference type="InterPro" id="IPR050832">
    <property type="entry name" value="Bact_Acetyltransf"/>
</dbReference>
<keyword evidence="2" id="KW-0012">Acyltransferase</keyword>
<dbReference type="InterPro" id="IPR000182">
    <property type="entry name" value="GNAT_dom"/>
</dbReference>
<feature type="domain" description="N-acetyltransferase" evidence="3">
    <location>
        <begin position="10"/>
        <end position="192"/>
    </location>
</feature>
<evidence type="ECO:0000259" key="3">
    <source>
        <dbReference type="PROSITE" id="PS51186"/>
    </source>
</evidence>
<gene>
    <name evidence="4" type="ORF">VPNG_03721</name>
</gene>
<reference evidence="4 5" key="1">
    <citation type="submission" date="2015-09" db="EMBL/GenBank/DDBJ databases">
        <title>Host preference determinants of Valsa canker pathogens revealed by comparative genomics.</title>
        <authorList>
            <person name="Yin Z."/>
            <person name="Huang L."/>
        </authorList>
    </citation>
    <scope>NUCLEOTIDE SEQUENCE [LARGE SCALE GENOMIC DNA]</scope>
    <source>
        <strain evidence="4 5">SXYLt</strain>
    </source>
</reference>
<keyword evidence="5" id="KW-1185">Reference proteome</keyword>
<dbReference type="Proteomes" id="UP000285146">
    <property type="component" value="Unassembled WGS sequence"/>
</dbReference>
<evidence type="ECO:0000313" key="4">
    <source>
        <dbReference type="EMBL" id="ROW14728.1"/>
    </source>
</evidence>
<dbReference type="CDD" id="cd04301">
    <property type="entry name" value="NAT_SF"/>
    <property type="match status" value="1"/>
</dbReference>
<name>A0A423XF02_9PEZI</name>
<dbReference type="OrthoDB" id="9975416at2759"/>
<dbReference type="Pfam" id="PF00583">
    <property type="entry name" value="Acetyltransf_1"/>
    <property type="match status" value="1"/>
</dbReference>
<dbReference type="EMBL" id="LKEB01000012">
    <property type="protein sequence ID" value="ROW14728.1"/>
    <property type="molecule type" value="Genomic_DNA"/>
</dbReference>
<accession>A0A423XF02</accession>
<dbReference type="Gene3D" id="3.40.630.30">
    <property type="match status" value="1"/>
</dbReference>
<evidence type="ECO:0000313" key="5">
    <source>
        <dbReference type="Proteomes" id="UP000285146"/>
    </source>
</evidence>
<comment type="caution">
    <text evidence="4">The sequence shown here is derived from an EMBL/GenBank/DDBJ whole genome shotgun (WGS) entry which is preliminary data.</text>
</comment>
<dbReference type="PANTHER" id="PTHR43877">
    <property type="entry name" value="AMINOALKYLPHOSPHONATE N-ACETYLTRANSFERASE-RELATED-RELATED"/>
    <property type="match status" value="1"/>
</dbReference>
<dbReference type="InterPro" id="IPR016181">
    <property type="entry name" value="Acyl_CoA_acyltransferase"/>
</dbReference>
<organism evidence="4 5">
    <name type="scientific">Cytospora leucostoma</name>
    <dbReference type="NCBI Taxonomy" id="1230097"/>
    <lineage>
        <taxon>Eukaryota</taxon>
        <taxon>Fungi</taxon>
        <taxon>Dikarya</taxon>
        <taxon>Ascomycota</taxon>
        <taxon>Pezizomycotina</taxon>
        <taxon>Sordariomycetes</taxon>
        <taxon>Sordariomycetidae</taxon>
        <taxon>Diaporthales</taxon>
        <taxon>Cytosporaceae</taxon>
        <taxon>Cytospora</taxon>
    </lineage>
</organism>
<dbReference type="STRING" id="1230097.A0A423XF02"/>